<name>X6NM76_RETFI</name>
<reference evidence="1 2" key="1">
    <citation type="journal article" date="2013" name="Curr. Biol.">
        <title>The Genome of the Foraminiferan Reticulomyxa filosa.</title>
        <authorList>
            <person name="Glockner G."/>
            <person name="Hulsmann N."/>
            <person name="Schleicher M."/>
            <person name="Noegel A.A."/>
            <person name="Eichinger L."/>
            <person name="Gallinger C."/>
            <person name="Pawlowski J."/>
            <person name="Sierra R."/>
            <person name="Euteneuer U."/>
            <person name="Pillet L."/>
            <person name="Moustafa A."/>
            <person name="Platzer M."/>
            <person name="Groth M."/>
            <person name="Szafranski K."/>
            <person name="Schliwa M."/>
        </authorList>
    </citation>
    <scope>NUCLEOTIDE SEQUENCE [LARGE SCALE GENOMIC DNA]</scope>
</reference>
<proteinExistence type="predicted"/>
<accession>X6NM76</accession>
<evidence type="ECO:0000313" key="2">
    <source>
        <dbReference type="Proteomes" id="UP000023152"/>
    </source>
</evidence>
<comment type="caution">
    <text evidence="1">The sequence shown here is derived from an EMBL/GenBank/DDBJ whole genome shotgun (WGS) entry which is preliminary data.</text>
</comment>
<evidence type="ECO:0008006" key="3">
    <source>
        <dbReference type="Google" id="ProtNLM"/>
    </source>
</evidence>
<evidence type="ECO:0000313" key="1">
    <source>
        <dbReference type="EMBL" id="ETO27116.1"/>
    </source>
</evidence>
<protein>
    <recommendedName>
        <fullName evidence="3">B30.2/SPRY domain-containing protein</fullName>
    </recommendedName>
</protein>
<gene>
    <name evidence="1" type="ORF">RFI_10012</name>
</gene>
<sequence>MYSKENSLPTNLSLFKQKLKTPPSSLEKMITLVLENWTREYCDMYRNYPMDLIKLIVTYGNEQRLSFHHCKSFGQKMMYSFPGGDTCVLQNELLHEGYGCIVLNEEYSVTSGVHTWRIQTQKDVFNTQVRTFWLTLGIGIVGQEYTHEYYSNTGQWSISNWGQVYNNGGVSNNNWLQWDSWNHFVIDLQLDIEKNTIQFACVNYPKNYLNEKNGGRRTHEEIKEIYAMTQCSFPANSKLIPRFVLPGEEGGMIQIAKIDNSLFGIKSADSWFFTNLFTDLVTFEH</sequence>
<dbReference type="Proteomes" id="UP000023152">
    <property type="component" value="Unassembled WGS sequence"/>
</dbReference>
<dbReference type="EMBL" id="ASPP01007452">
    <property type="protein sequence ID" value="ETO27116.1"/>
    <property type="molecule type" value="Genomic_DNA"/>
</dbReference>
<dbReference type="AlphaFoldDB" id="X6NM76"/>
<keyword evidence="2" id="KW-1185">Reference proteome</keyword>
<organism evidence="1 2">
    <name type="scientific">Reticulomyxa filosa</name>
    <dbReference type="NCBI Taxonomy" id="46433"/>
    <lineage>
        <taxon>Eukaryota</taxon>
        <taxon>Sar</taxon>
        <taxon>Rhizaria</taxon>
        <taxon>Retaria</taxon>
        <taxon>Foraminifera</taxon>
        <taxon>Monothalamids</taxon>
        <taxon>Reticulomyxidae</taxon>
        <taxon>Reticulomyxa</taxon>
    </lineage>
</organism>